<organism evidence="1 2">
    <name type="scientific">Polyporus arcularius HHB13444</name>
    <dbReference type="NCBI Taxonomy" id="1314778"/>
    <lineage>
        <taxon>Eukaryota</taxon>
        <taxon>Fungi</taxon>
        <taxon>Dikarya</taxon>
        <taxon>Basidiomycota</taxon>
        <taxon>Agaricomycotina</taxon>
        <taxon>Agaricomycetes</taxon>
        <taxon>Polyporales</taxon>
        <taxon>Polyporaceae</taxon>
        <taxon>Polyporus</taxon>
    </lineage>
</organism>
<reference evidence="1 2" key="1">
    <citation type="journal article" date="2019" name="Nat. Ecol. Evol.">
        <title>Megaphylogeny resolves global patterns of mushroom evolution.</title>
        <authorList>
            <person name="Varga T."/>
            <person name="Krizsan K."/>
            <person name="Foldi C."/>
            <person name="Dima B."/>
            <person name="Sanchez-Garcia M."/>
            <person name="Sanchez-Ramirez S."/>
            <person name="Szollosi G.J."/>
            <person name="Szarkandi J.G."/>
            <person name="Papp V."/>
            <person name="Albert L."/>
            <person name="Andreopoulos W."/>
            <person name="Angelini C."/>
            <person name="Antonin V."/>
            <person name="Barry K.W."/>
            <person name="Bougher N.L."/>
            <person name="Buchanan P."/>
            <person name="Buyck B."/>
            <person name="Bense V."/>
            <person name="Catcheside P."/>
            <person name="Chovatia M."/>
            <person name="Cooper J."/>
            <person name="Damon W."/>
            <person name="Desjardin D."/>
            <person name="Finy P."/>
            <person name="Geml J."/>
            <person name="Haridas S."/>
            <person name="Hughes K."/>
            <person name="Justo A."/>
            <person name="Karasinski D."/>
            <person name="Kautmanova I."/>
            <person name="Kiss B."/>
            <person name="Kocsube S."/>
            <person name="Kotiranta H."/>
            <person name="LaButti K.M."/>
            <person name="Lechner B.E."/>
            <person name="Liimatainen K."/>
            <person name="Lipzen A."/>
            <person name="Lukacs Z."/>
            <person name="Mihaltcheva S."/>
            <person name="Morgado L.N."/>
            <person name="Niskanen T."/>
            <person name="Noordeloos M.E."/>
            <person name="Ohm R.A."/>
            <person name="Ortiz-Santana B."/>
            <person name="Ovrebo C."/>
            <person name="Racz N."/>
            <person name="Riley R."/>
            <person name="Savchenko A."/>
            <person name="Shiryaev A."/>
            <person name="Soop K."/>
            <person name="Spirin V."/>
            <person name="Szebenyi C."/>
            <person name="Tomsovsky M."/>
            <person name="Tulloss R.E."/>
            <person name="Uehling J."/>
            <person name="Grigoriev I.V."/>
            <person name="Vagvolgyi C."/>
            <person name="Papp T."/>
            <person name="Martin F.M."/>
            <person name="Miettinen O."/>
            <person name="Hibbett D.S."/>
            <person name="Nagy L.G."/>
        </authorList>
    </citation>
    <scope>NUCLEOTIDE SEQUENCE [LARGE SCALE GENOMIC DNA]</scope>
    <source>
        <strain evidence="1 2">HHB13444</strain>
    </source>
</reference>
<dbReference type="InParanoid" id="A0A5C3P8P2"/>
<evidence type="ECO:0000313" key="1">
    <source>
        <dbReference type="EMBL" id="TFK84938.1"/>
    </source>
</evidence>
<gene>
    <name evidence="1" type="ORF">K466DRAFT_449709</name>
</gene>
<dbReference type="Proteomes" id="UP000308197">
    <property type="component" value="Unassembled WGS sequence"/>
</dbReference>
<accession>A0A5C3P8P2</accession>
<evidence type="ECO:0000313" key="2">
    <source>
        <dbReference type="Proteomes" id="UP000308197"/>
    </source>
</evidence>
<protein>
    <recommendedName>
        <fullName evidence="3">Reverse transcriptase domain-containing protein</fullName>
    </recommendedName>
</protein>
<dbReference type="EMBL" id="ML211284">
    <property type="protein sequence ID" value="TFK84938.1"/>
    <property type="molecule type" value="Genomic_DNA"/>
</dbReference>
<name>A0A5C3P8P2_9APHY</name>
<evidence type="ECO:0008006" key="3">
    <source>
        <dbReference type="Google" id="ProtNLM"/>
    </source>
</evidence>
<feature type="non-terminal residue" evidence="1">
    <location>
        <position position="1"/>
    </location>
</feature>
<keyword evidence="2" id="KW-1185">Reference proteome</keyword>
<feature type="non-terminal residue" evidence="1">
    <location>
        <position position="309"/>
    </location>
</feature>
<proteinExistence type="predicted"/>
<sequence length="309" mass="34367">LRRSALRGVAVRGDLERLITALFADDTTVYLSEHDSYDDLQAILDRWCVAARARFNVEKTDVLPIGSPAFRKEMVERVSDTALGRSIPASVRVVNEGEMIRSLGAWIGNCKNDDAPWMAMIAKIEKNLEFWVRRKPTMLGRKLIVGMEVGGRSQFLAKAQPMSEKVETRLKTIVARFMANGERVPRIGRETLYQPPTVGGLNLLDVVARNEAIDAVHLKEYLSTGLSRPRWAVVADAIFARSTMAASRNVEDTAKVNAFLQTWKVSTHATAGLGRDLSRIVKVARKYNVTLAPLTVTGAFAEGMPVWYH</sequence>
<dbReference type="AlphaFoldDB" id="A0A5C3P8P2"/>